<sequence>MSETKAKVHKYFERTPSKWNITDFMDECALEPFDRIIEFYISSLEIINDTKDGKARDKAQLLLNRYRKASTTSVGALGASGSSSVQAFGVTQHWSSWGTRELRGNRPDYKVARKWKESKERDLASGPSVTITGSTVQVGSVVGVNKGTFDTKLITSEELEGESSTNKSKKRKPARSDDNLTETDDSE</sequence>
<dbReference type="OrthoDB" id="2437296at2759"/>
<protein>
    <submittedName>
        <fullName evidence="2">912_t:CDS:1</fullName>
    </submittedName>
</protein>
<feature type="non-terminal residue" evidence="2">
    <location>
        <position position="1"/>
    </location>
</feature>
<organism evidence="2 3">
    <name type="scientific">Diversispora eburnea</name>
    <dbReference type="NCBI Taxonomy" id="1213867"/>
    <lineage>
        <taxon>Eukaryota</taxon>
        <taxon>Fungi</taxon>
        <taxon>Fungi incertae sedis</taxon>
        <taxon>Mucoromycota</taxon>
        <taxon>Glomeromycotina</taxon>
        <taxon>Glomeromycetes</taxon>
        <taxon>Diversisporales</taxon>
        <taxon>Diversisporaceae</taxon>
        <taxon>Diversispora</taxon>
    </lineage>
</organism>
<name>A0A9N9D5J2_9GLOM</name>
<keyword evidence="3" id="KW-1185">Reference proteome</keyword>
<evidence type="ECO:0000313" key="3">
    <source>
        <dbReference type="Proteomes" id="UP000789706"/>
    </source>
</evidence>
<accession>A0A9N9D5J2</accession>
<comment type="caution">
    <text evidence="2">The sequence shown here is derived from an EMBL/GenBank/DDBJ whole genome shotgun (WGS) entry which is preliminary data.</text>
</comment>
<proteinExistence type="predicted"/>
<evidence type="ECO:0000313" key="2">
    <source>
        <dbReference type="EMBL" id="CAG8626884.1"/>
    </source>
</evidence>
<evidence type="ECO:0000256" key="1">
    <source>
        <dbReference type="SAM" id="MobiDB-lite"/>
    </source>
</evidence>
<dbReference type="EMBL" id="CAJVPK010003403">
    <property type="protein sequence ID" value="CAG8626884.1"/>
    <property type="molecule type" value="Genomic_DNA"/>
</dbReference>
<dbReference type="AlphaFoldDB" id="A0A9N9D5J2"/>
<reference evidence="2" key="1">
    <citation type="submission" date="2021-06" db="EMBL/GenBank/DDBJ databases">
        <authorList>
            <person name="Kallberg Y."/>
            <person name="Tangrot J."/>
            <person name="Rosling A."/>
        </authorList>
    </citation>
    <scope>NUCLEOTIDE SEQUENCE</scope>
    <source>
        <strain evidence="2">AZ414A</strain>
    </source>
</reference>
<feature type="region of interest" description="Disordered" evidence="1">
    <location>
        <begin position="152"/>
        <end position="187"/>
    </location>
</feature>
<dbReference type="Proteomes" id="UP000789706">
    <property type="component" value="Unassembled WGS sequence"/>
</dbReference>
<gene>
    <name evidence="2" type="ORF">DEBURN_LOCUS10603</name>
</gene>